<name>A0A1G6NHC5_9BACI</name>
<proteinExistence type="predicted"/>
<evidence type="ECO:0000313" key="2">
    <source>
        <dbReference type="Proteomes" id="UP000242662"/>
    </source>
</evidence>
<dbReference type="SUPFAM" id="SSF81606">
    <property type="entry name" value="PP2C-like"/>
    <property type="match status" value="1"/>
</dbReference>
<dbReference type="STRING" id="1464122.SAMN05421737_11283"/>
<protein>
    <submittedName>
        <fullName evidence="1">Serine/threonine protein phosphatase PrpC</fullName>
    </submittedName>
</protein>
<keyword evidence="2" id="KW-1185">Reference proteome</keyword>
<dbReference type="AlphaFoldDB" id="A0A1G6NHC5"/>
<dbReference type="Gene3D" id="3.60.40.10">
    <property type="entry name" value="PPM-type phosphatase domain"/>
    <property type="match status" value="1"/>
</dbReference>
<evidence type="ECO:0000313" key="1">
    <source>
        <dbReference type="EMBL" id="SDC67252.1"/>
    </source>
</evidence>
<dbReference type="InterPro" id="IPR036457">
    <property type="entry name" value="PPM-type-like_dom_sf"/>
</dbReference>
<sequence>MWMLYKEVKPLFYSWTGKQEPFLSQPTVLSIENTTLGMYGGNVNAGAHKNEDALLLLTGSDWTFGVIIDAHHSSESAACIISELDRHHKNIEEILSRTVSSAITRIDLYMKEMLLSDAFKRKCASVKGEASCLICVQKGQSLWWLSIGDCSLYVFNEELASFHQYRMNQRQFFEFVGENSSLALDVPCYTTGVRELRNGKNVVLLATDGLYHQEDSLFLDDETLSSWITRDGDMKSHFSHILNKIHVENGIDSATLIGWAYENNEQGVYPANHGEGTK</sequence>
<accession>A0A1G6NHC5</accession>
<reference evidence="2" key="1">
    <citation type="submission" date="2016-09" db="EMBL/GenBank/DDBJ databases">
        <authorList>
            <person name="Varghese N."/>
            <person name="Submissions S."/>
        </authorList>
    </citation>
    <scope>NUCLEOTIDE SEQUENCE [LARGE SCALE GENOMIC DNA]</scope>
    <source>
        <strain evidence="2">25nlg</strain>
    </source>
</reference>
<dbReference type="Proteomes" id="UP000242662">
    <property type="component" value="Unassembled WGS sequence"/>
</dbReference>
<gene>
    <name evidence="1" type="ORF">SAMN05421737_11283</name>
</gene>
<organism evidence="1 2">
    <name type="scientific">Shouchella lonarensis</name>
    <dbReference type="NCBI Taxonomy" id="1464122"/>
    <lineage>
        <taxon>Bacteria</taxon>
        <taxon>Bacillati</taxon>
        <taxon>Bacillota</taxon>
        <taxon>Bacilli</taxon>
        <taxon>Bacillales</taxon>
        <taxon>Bacillaceae</taxon>
        <taxon>Shouchella</taxon>
    </lineage>
</organism>
<dbReference type="OrthoDB" id="7944398at2"/>
<dbReference type="EMBL" id="FMYM01000012">
    <property type="protein sequence ID" value="SDC67252.1"/>
    <property type="molecule type" value="Genomic_DNA"/>
</dbReference>